<evidence type="ECO:0000313" key="1">
    <source>
        <dbReference type="EMBL" id="CAG86220.2"/>
    </source>
</evidence>
<dbReference type="OMA" id="VWLGPLN"/>
<dbReference type="GO" id="GO:0062026">
    <property type="term" value="P:negative regulation of SCF-dependent proteasomal ubiquitin-dependent catabolic process"/>
    <property type="evidence" value="ECO:0007669"/>
    <property type="project" value="TreeGrafter"/>
</dbReference>
<dbReference type="eggNOG" id="ENOG502S1AG">
    <property type="taxonomic scope" value="Eukaryota"/>
</dbReference>
<evidence type="ECO:0000313" key="2">
    <source>
        <dbReference type="Proteomes" id="UP000000599"/>
    </source>
</evidence>
<dbReference type="Proteomes" id="UP000000599">
    <property type="component" value="Chromosome C"/>
</dbReference>
<dbReference type="EMBL" id="CR382135">
    <property type="protein sequence ID" value="CAG86220.2"/>
    <property type="molecule type" value="Genomic_DNA"/>
</dbReference>
<dbReference type="Gene3D" id="3.90.190.10">
    <property type="entry name" value="Protein tyrosine phosphatase superfamily"/>
    <property type="match status" value="1"/>
</dbReference>
<dbReference type="AlphaFoldDB" id="Q6BUH0"/>
<keyword evidence="2" id="KW-1185">Reference proteome</keyword>
<dbReference type="GO" id="GO:0005737">
    <property type="term" value="C:cytoplasm"/>
    <property type="evidence" value="ECO:0007669"/>
    <property type="project" value="TreeGrafter"/>
</dbReference>
<dbReference type="HOGENOM" id="CLU_070630_0_0_1"/>
<dbReference type="PANTHER" id="PTHR46588:SF1">
    <property type="entry name" value="SERINE_THREONINE_TYROSINE-INTERACTING PROTEIN"/>
    <property type="match status" value="1"/>
</dbReference>
<dbReference type="InterPro" id="IPR029021">
    <property type="entry name" value="Prot-tyrosine_phosphatase-like"/>
</dbReference>
<dbReference type="InParanoid" id="Q6BUH0"/>
<dbReference type="RefSeq" id="XP_458149.2">
    <property type="nucleotide sequence ID" value="XM_458149.1"/>
</dbReference>
<dbReference type="GO" id="GO:0005654">
    <property type="term" value="C:nucleoplasm"/>
    <property type="evidence" value="ECO:0007669"/>
    <property type="project" value="TreeGrafter"/>
</dbReference>
<dbReference type="GeneID" id="2900608"/>
<gene>
    <name evidence="1" type="ordered locus">DEHA2C10714g</name>
</gene>
<reference evidence="1 2" key="1">
    <citation type="journal article" date="2004" name="Nature">
        <title>Genome evolution in yeasts.</title>
        <authorList>
            <consortium name="Genolevures"/>
            <person name="Dujon B."/>
            <person name="Sherman D."/>
            <person name="Fischer G."/>
            <person name="Durrens P."/>
            <person name="Casaregola S."/>
            <person name="Lafontaine I."/>
            <person name="de Montigny J."/>
            <person name="Marck C."/>
            <person name="Neuveglise C."/>
            <person name="Talla E."/>
            <person name="Goffard N."/>
            <person name="Frangeul L."/>
            <person name="Aigle M."/>
            <person name="Anthouard V."/>
            <person name="Babour A."/>
            <person name="Barbe V."/>
            <person name="Barnay S."/>
            <person name="Blanchin S."/>
            <person name="Beckerich J.M."/>
            <person name="Beyne E."/>
            <person name="Bleykasten C."/>
            <person name="Boisrame A."/>
            <person name="Boyer J."/>
            <person name="Cattolico L."/>
            <person name="Confanioleri F."/>
            <person name="de Daruvar A."/>
            <person name="Despons L."/>
            <person name="Fabre E."/>
            <person name="Fairhead C."/>
            <person name="Ferry-Dumazet H."/>
            <person name="Groppi A."/>
            <person name="Hantraye F."/>
            <person name="Hennequin C."/>
            <person name="Jauniaux N."/>
            <person name="Joyet P."/>
            <person name="Kachouri R."/>
            <person name="Kerrest A."/>
            <person name="Koszul R."/>
            <person name="Lemaire M."/>
            <person name="Lesur I."/>
            <person name="Ma L."/>
            <person name="Muller H."/>
            <person name="Nicaud J.M."/>
            <person name="Nikolski M."/>
            <person name="Oztas S."/>
            <person name="Ozier-Kalogeropoulos O."/>
            <person name="Pellenz S."/>
            <person name="Potier S."/>
            <person name="Richard G.F."/>
            <person name="Straub M.L."/>
            <person name="Suleau A."/>
            <person name="Swennene D."/>
            <person name="Tekaia F."/>
            <person name="Wesolowski-Louvel M."/>
            <person name="Westhof E."/>
            <person name="Wirth B."/>
            <person name="Zeniou-Meyer M."/>
            <person name="Zivanovic I."/>
            <person name="Bolotin-Fukuhara M."/>
            <person name="Thierry A."/>
            <person name="Bouchier C."/>
            <person name="Caudron B."/>
            <person name="Scarpelli C."/>
            <person name="Gaillardin C."/>
            <person name="Weissenbach J."/>
            <person name="Wincker P."/>
            <person name="Souciet J.L."/>
        </authorList>
    </citation>
    <scope>NUCLEOTIDE SEQUENCE [LARGE SCALE GENOMIC DNA]</scope>
    <source>
        <strain evidence="2">ATCC 36239 / CBS 767 / BCRC 21394 / JCM 1990 / NBRC 0083 / IGC 2968</strain>
    </source>
</reference>
<dbReference type="SUPFAM" id="SSF52799">
    <property type="entry name" value="(Phosphotyrosine protein) phosphatases II"/>
    <property type="match status" value="1"/>
</dbReference>
<accession>Q6BUH0</accession>
<protein>
    <submittedName>
        <fullName evidence="1">DEHA2C10714p</fullName>
    </submittedName>
</protein>
<dbReference type="InterPro" id="IPR052449">
    <property type="entry name" value="STYX-Interacting_Phosphatase"/>
</dbReference>
<proteinExistence type="predicted"/>
<organism evidence="1 2">
    <name type="scientific">Debaryomyces hansenii (strain ATCC 36239 / CBS 767 / BCRC 21394 / JCM 1990 / NBRC 0083 / IGC 2968)</name>
    <name type="common">Yeast</name>
    <name type="synonym">Torulaspora hansenii</name>
    <dbReference type="NCBI Taxonomy" id="284592"/>
    <lineage>
        <taxon>Eukaryota</taxon>
        <taxon>Fungi</taxon>
        <taxon>Dikarya</taxon>
        <taxon>Ascomycota</taxon>
        <taxon>Saccharomycotina</taxon>
        <taxon>Pichiomycetes</taxon>
        <taxon>Debaryomycetaceae</taxon>
        <taxon>Debaryomyces</taxon>
    </lineage>
</organism>
<dbReference type="GO" id="GO:1990444">
    <property type="term" value="F:F-box domain binding"/>
    <property type="evidence" value="ECO:0007669"/>
    <property type="project" value="TreeGrafter"/>
</dbReference>
<sequence>MDIGTEYDNDMNIDGEAASEISPSVWLGSYSLLSQQQFLDAKNIKVIINCSATCTFLKELGASGMNMSSDLVILSLDPSFDAGRVTSDEMPLLDDYMSRFNRILQNYINFFYNLNPQANNLIHKFPQNKPLSISSPILTGNLKEQFFNINRLLKLLKNVNDSIGTLIVSPDGNSKLSTGLTMSYLMDNYNFNFDASYTNLKITRPSIVPFNYQYYNDLLIIENLKKFYSENSSIKQTNNVLLTANCNLKRKNEYDYIWVGGAKRKNVE</sequence>
<dbReference type="GO" id="GO:0070372">
    <property type="term" value="P:regulation of ERK1 and ERK2 cascade"/>
    <property type="evidence" value="ECO:0007669"/>
    <property type="project" value="TreeGrafter"/>
</dbReference>
<dbReference type="OrthoDB" id="4002732at2759"/>
<name>Q6BUH0_DEBHA</name>
<dbReference type="VEuPathDB" id="FungiDB:DEHA2C10714g"/>
<dbReference type="KEGG" id="dha:DEHA2C10714g"/>
<dbReference type="PANTHER" id="PTHR46588">
    <property type="entry name" value="SERINE/THREONINE/TYROSINE-INTERACTING PROTEIN"/>
    <property type="match status" value="1"/>
</dbReference>